<evidence type="ECO:0000313" key="6">
    <source>
        <dbReference type="Proteomes" id="UP000190105"/>
    </source>
</evidence>
<dbReference type="GO" id="GO:0008061">
    <property type="term" value="F:chitin binding"/>
    <property type="evidence" value="ECO:0007669"/>
    <property type="project" value="InterPro"/>
</dbReference>
<dbReference type="Pfam" id="PF01476">
    <property type="entry name" value="LysM"/>
    <property type="match status" value="2"/>
</dbReference>
<dbReference type="GO" id="GO:0012505">
    <property type="term" value="C:endomembrane system"/>
    <property type="evidence" value="ECO:0007669"/>
    <property type="project" value="TreeGrafter"/>
</dbReference>
<dbReference type="InterPro" id="IPR018392">
    <property type="entry name" value="LysM"/>
</dbReference>
<reference evidence="6" key="1">
    <citation type="submission" date="2017-02" db="EMBL/GenBank/DDBJ databases">
        <authorList>
            <person name="Varghese N."/>
            <person name="Submissions S."/>
        </authorList>
    </citation>
    <scope>NUCLEOTIDE SEQUENCE [LARGE SCALE GENOMIC DNA]</scope>
    <source>
        <strain evidence="6">USBA 833</strain>
    </source>
</reference>
<sequence>MIIHVVKPGESLYTIGRLYRVSPEKIASDNELVNPNQLVVGQTLVIKEGTRVHKVMPLESLYSIAKQYKISIDDILSANPNITNPSMIQPGQFIIIPDRTKKLGSIYVNGYAFPSTNPDVLRKTFSYLTYLSIFSYEIKMDGTLSTIDDSELIKLARDNKVAPIMVVTNIEEGKGFNSDIARSILTNNALSEKLINNIISTMKAKNYYGLNLDIEYIYPDDRVKYNEFINKIKARLTPLGYILLTSLAPKTSKDQKGLLYEAHDYAAHGAAVDFVILMTYEWGYTFGPPLAVAPVNEIRRVLDYAVTEIPSEKILMGMPNYGYDWTLPYRPNTAAQTVSNTGAVELARRNRAAIQFDTKSKAPFFNYYDSQGKQHVVWFEDARSIEAKLLLVDEYNLGGVSYWTIGRFFPQNWLVLTSLYDVKKVL</sequence>
<name>A0A1T4XTY5_9CLOT</name>
<proteinExistence type="predicted"/>
<protein>
    <submittedName>
        <fullName evidence="5">Spore germination protein</fullName>
    </submittedName>
</protein>
<evidence type="ECO:0000259" key="3">
    <source>
        <dbReference type="PROSITE" id="PS51782"/>
    </source>
</evidence>
<dbReference type="InterPro" id="IPR017853">
    <property type="entry name" value="GH"/>
</dbReference>
<dbReference type="GO" id="GO:0016798">
    <property type="term" value="F:hydrolase activity, acting on glycosyl bonds"/>
    <property type="evidence" value="ECO:0007669"/>
    <property type="project" value="UniProtKB-KW"/>
</dbReference>
<dbReference type="InterPro" id="IPR001223">
    <property type="entry name" value="Glyco_hydro18_cat"/>
</dbReference>
<evidence type="ECO:0000256" key="2">
    <source>
        <dbReference type="ARBA" id="ARBA00023295"/>
    </source>
</evidence>
<dbReference type="Gene3D" id="3.10.350.10">
    <property type="entry name" value="LysM domain"/>
    <property type="match status" value="2"/>
</dbReference>
<dbReference type="GO" id="GO:0005975">
    <property type="term" value="P:carbohydrate metabolic process"/>
    <property type="evidence" value="ECO:0007669"/>
    <property type="project" value="InterPro"/>
</dbReference>
<dbReference type="STRING" id="1147123.SAMN05443428_11331"/>
<dbReference type="PANTHER" id="PTHR46066:SF2">
    <property type="entry name" value="CHITINASE DOMAIN-CONTAINING PROTEIN 1"/>
    <property type="match status" value="1"/>
</dbReference>
<dbReference type="RefSeq" id="WP_078696884.1">
    <property type="nucleotide sequence ID" value="NZ_FUYH01000013.1"/>
</dbReference>
<feature type="domain" description="LysM" evidence="3">
    <location>
        <begin position="51"/>
        <end position="96"/>
    </location>
</feature>
<feature type="domain" description="GH18" evidence="4">
    <location>
        <begin position="101"/>
        <end position="426"/>
    </location>
</feature>
<dbReference type="SMART" id="SM00257">
    <property type="entry name" value="LysM"/>
    <property type="match status" value="2"/>
</dbReference>
<dbReference type="InterPro" id="IPR029070">
    <property type="entry name" value="Chitinase_insertion_sf"/>
</dbReference>
<dbReference type="InterPro" id="IPR041704">
    <property type="entry name" value="CFLE_GH18"/>
</dbReference>
<dbReference type="AlphaFoldDB" id="A0A1T4XTY5"/>
<dbReference type="CDD" id="cd02874">
    <property type="entry name" value="GH18_CFLE_spore_hydrolase"/>
    <property type="match status" value="1"/>
</dbReference>
<dbReference type="Proteomes" id="UP000190105">
    <property type="component" value="Unassembled WGS sequence"/>
</dbReference>
<dbReference type="Pfam" id="PF00704">
    <property type="entry name" value="Glyco_hydro_18"/>
    <property type="match status" value="1"/>
</dbReference>
<accession>A0A1T4XTY5</accession>
<keyword evidence="6" id="KW-1185">Reference proteome</keyword>
<keyword evidence="2" id="KW-0326">Glycosidase</keyword>
<feature type="domain" description="LysM" evidence="3">
    <location>
        <begin position="2"/>
        <end position="46"/>
    </location>
</feature>
<dbReference type="PROSITE" id="PS51782">
    <property type="entry name" value="LYSM"/>
    <property type="match status" value="2"/>
</dbReference>
<dbReference type="GO" id="GO:0070492">
    <property type="term" value="F:oligosaccharide binding"/>
    <property type="evidence" value="ECO:0007669"/>
    <property type="project" value="TreeGrafter"/>
</dbReference>
<dbReference type="EMBL" id="FUYH01000013">
    <property type="protein sequence ID" value="SKA92974.1"/>
    <property type="molecule type" value="Genomic_DNA"/>
</dbReference>
<dbReference type="OrthoDB" id="9769314at2"/>
<dbReference type="InterPro" id="IPR011583">
    <property type="entry name" value="Chitinase_II/V-like_cat"/>
</dbReference>
<dbReference type="CDD" id="cd00118">
    <property type="entry name" value="LysM"/>
    <property type="match status" value="2"/>
</dbReference>
<organism evidence="5 6">
    <name type="scientific">Caloramator quimbayensis</name>
    <dbReference type="NCBI Taxonomy" id="1147123"/>
    <lineage>
        <taxon>Bacteria</taxon>
        <taxon>Bacillati</taxon>
        <taxon>Bacillota</taxon>
        <taxon>Clostridia</taxon>
        <taxon>Eubacteriales</taxon>
        <taxon>Clostridiaceae</taxon>
        <taxon>Caloramator</taxon>
    </lineage>
</organism>
<evidence type="ECO:0000259" key="4">
    <source>
        <dbReference type="PROSITE" id="PS51910"/>
    </source>
</evidence>
<dbReference type="PROSITE" id="PS51910">
    <property type="entry name" value="GH18_2"/>
    <property type="match status" value="1"/>
</dbReference>
<dbReference type="InterPro" id="IPR036779">
    <property type="entry name" value="LysM_dom_sf"/>
</dbReference>
<dbReference type="Gene3D" id="3.20.20.80">
    <property type="entry name" value="Glycosidases"/>
    <property type="match status" value="1"/>
</dbReference>
<dbReference type="PANTHER" id="PTHR46066">
    <property type="entry name" value="CHITINASE DOMAIN-CONTAINING PROTEIN 1 FAMILY MEMBER"/>
    <property type="match status" value="1"/>
</dbReference>
<dbReference type="SMART" id="SM00636">
    <property type="entry name" value="Glyco_18"/>
    <property type="match status" value="1"/>
</dbReference>
<evidence type="ECO:0000256" key="1">
    <source>
        <dbReference type="ARBA" id="ARBA00022801"/>
    </source>
</evidence>
<dbReference type="SUPFAM" id="SSF51445">
    <property type="entry name" value="(Trans)glycosidases"/>
    <property type="match status" value="1"/>
</dbReference>
<dbReference type="SUPFAM" id="SSF54106">
    <property type="entry name" value="LysM domain"/>
    <property type="match status" value="2"/>
</dbReference>
<dbReference type="Gene3D" id="3.10.50.10">
    <property type="match status" value="1"/>
</dbReference>
<keyword evidence="1" id="KW-0378">Hydrolase</keyword>
<evidence type="ECO:0000313" key="5">
    <source>
        <dbReference type="EMBL" id="SKA92974.1"/>
    </source>
</evidence>
<gene>
    <name evidence="5" type="ORF">SAMN05443428_11331</name>
</gene>